<dbReference type="HOGENOM" id="CLU_168222_1_1_4"/>
<dbReference type="OrthoDB" id="9814432at2"/>
<evidence type="ECO:0008006" key="3">
    <source>
        <dbReference type="Google" id="ProtNLM"/>
    </source>
</evidence>
<protein>
    <recommendedName>
        <fullName evidence="3">Preprotein translocase subunit YajC</fullName>
    </recommendedName>
</protein>
<dbReference type="AlphaFoldDB" id="D5CNT9"/>
<dbReference type="NCBIfam" id="NF041023">
    <property type="entry name" value="PP0621_fam"/>
    <property type="match status" value="1"/>
</dbReference>
<name>D5CNT9_SIDLE</name>
<dbReference type="STRING" id="580332.Slit_2635"/>
<dbReference type="EMBL" id="CP001965">
    <property type="protein sequence ID" value="ADE12860.1"/>
    <property type="molecule type" value="Genomic_DNA"/>
</dbReference>
<evidence type="ECO:0000313" key="1">
    <source>
        <dbReference type="EMBL" id="ADE12860.1"/>
    </source>
</evidence>
<dbReference type="eggNOG" id="ENOG5033BBV">
    <property type="taxonomic scope" value="Bacteria"/>
</dbReference>
<accession>D5CNT9</accession>
<keyword evidence="2" id="KW-1185">Reference proteome</keyword>
<sequence>MSRLLFFLAIIIVVYLLLKSLRGRAAKNDLTFPPEEMVRCAQCGVHLPKSESIMAGGDYYCSDEHRRKHSSK</sequence>
<gene>
    <name evidence="1" type="ordered locus">Slit_2635</name>
</gene>
<dbReference type="InterPro" id="IPR049708">
    <property type="entry name" value="PP0621-like"/>
</dbReference>
<organism evidence="1 2">
    <name type="scientific">Sideroxydans lithotrophicus (strain ES-1)</name>
    <dbReference type="NCBI Taxonomy" id="580332"/>
    <lineage>
        <taxon>Bacteria</taxon>
        <taxon>Pseudomonadati</taxon>
        <taxon>Pseudomonadota</taxon>
        <taxon>Betaproteobacteria</taxon>
        <taxon>Nitrosomonadales</taxon>
        <taxon>Gallionellaceae</taxon>
        <taxon>Sideroxydans</taxon>
    </lineage>
</organism>
<proteinExistence type="predicted"/>
<dbReference type="Proteomes" id="UP000001625">
    <property type="component" value="Chromosome"/>
</dbReference>
<dbReference type="RefSeq" id="WP_013030758.1">
    <property type="nucleotide sequence ID" value="NC_013959.1"/>
</dbReference>
<reference evidence="1 2" key="1">
    <citation type="submission" date="2010-03" db="EMBL/GenBank/DDBJ databases">
        <title>Complete sequence of Sideroxydans lithotrophicus ES-1.</title>
        <authorList>
            <consortium name="US DOE Joint Genome Institute"/>
            <person name="Lucas S."/>
            <person name="Copeland A."/>
            <person name="Lapidus A."/>
            <person name="Cheng J.-F."/>
            <person name="Bruce D."/>
            <person name="Goodwin L."/>
            <person name="Pitluck S."/>
            <person name="Munk A.C."/>
            <person name="Detter J.C."/>
            <person name="Han C."/>
            <person name="Tapia R."/>
            <person name="Larimer F."/>
            <person name="Land M."/>
            <person name="Hauser L."/>
            <person name="Kyrpides N."/>
            <person name="Ivanova N."/>
            <person name="Emerson D."/>
            <person name="Woyke T."/>
        </authorList>
    </citation>
    <scope>NUCLEOTIDE SEQUENCE [LARGE SCALE GENOMIC DNA]</scope>
    <source>
        <strain evidence="1 2">ES-1</strain>
    </source>
</reference>
<dbReference type="KEGG" id="slt:Slit_2635"/>
<evidence type="ECO:0000313" key="2">
    <source>
        <dbReference type="Proteomes" id="UP000001625"/>
    </source>
</evidence>